<protein>
    <submittedName>
        <fullName evidence="1">Uncharacterized protein</fullName>
    </submittedName>
</protein>
<keyword evidence="2" id="KW-1185">Reference proteome</keyword>
<accession>A0A4C1YRM0</accession>
<reference evidence="1 2" key="1">
    <citation type="journal article" date="2019" name="Commun. Biol.">
        <title>The bagworm genome reveals a unique fibroin gene that provides high tensile strength.</title>
        <authorList>
            <person name="Kono N."/>
            <person name="Nakamura H."/>
            <person name="Ohtoshi R."/>
            <person name="Tomita M."/>
            <person name="Numata K."/>
            <person name="Arakawa K."/>
        </authorList>
    </citation>
    <scope>NUCLEOTIDE SEQUENCE [LARGE SCALE GENOMIC DNA]</scope>
</reference>
<organism evidence="1 2">
    <name type="scientific">Eumeta variegata</name>
    <name type="common">Bagworm moth</name>
    <name type="synonym">Eumeta japonica</name>
    <dbReference type="NCBI Taxonomy" id="151549"/>
    <lineage>
        <taxon>Eukaryota</taxon>
        <taxon>Metazoa</taxon>
        <taxon>Ecdysozoa</taxon>
        <taxon>Arthropoda</taxon>
        <taxon>Hexapoda</taxon>
        <taxon>Insecta</taxon>
        <taxon>Pterygota</taxon>
        <taxon>Neoptera</taxon>
        <taxon>Endopterygota</taxon>
        <taxon>Lepidoptera</taxon>
        <taxon>Glossata</taxon>
        <taxon>Ditrysia</taxon>
        <taxon>Tineoidea</taxon>
        <taxon>Psychidae</taxon>
        <taxon>Oiketicinae</taxon>
        <taxon>Eumeta</taxon>
    </lineage>
</organism>
<evidence type="ECO:0000313" key="2">
    <source>
        <dbReference type="Proteomes" id="UP000299102"/>
    </source>
</evidence>
<name>A0A4C1YRM0_EUMVA</name>
<sequence>MSQGKSLDICKLYKTTARGAALLIEIVMVEKSFGIDYTQRFIQNLWIDQTVQNGNGYEINLKLKPPTLAQCSSENVHDRGHRRDNTFATGGLAKHESTGFKMTSVINSPGDSAAVSIESSTFWCEGNALNYWLTSARIRDSRRRQIKQAASYLVEYVRVSDVFIASLTTVVGDTHALLRVAISTPYITNADNRNLILGGKHRTGCLGPLGQCGAVEASF</sequence>
<evidence type="ECO:0000313" key="1">
    <source>
        <dbReference type="EMBL" id="GBP78896.1"/>
    </source>
</evidence>
<dbReference type="EMBL" id="BGZK01001391">
    <property type="protein sequence ID" value="GBP78896.1"/>
    <property type="molecule type" value="Genomic_DNA"/>
</dbReference>
<proteinExistence type="predicted"/>
<dbReference type="AlphaFoldDB" id="A0A4C1YRM0"/>
<dbReference type="Proteomes" id="UP000299102">
    <property type="component" value="Unassembled WGS sequence"/>
</dbReference>
<comment type="caution">
    <text evidence="1">The sequence shown here is derived from an EMBL/GenBank/DDBJ whole genome shotgun (WGS) entry which is preliminary data.</text>
</comment>
<gene>
    <name evidence="1" type="ORF">EVAR_49795_1</name>
</gene>